<dbReference type="Pfam" id="PF17917">
    <property type="entry name" value="RT_RNaseH"/>
    <property type="match status" value="1"/>
</dbReference>
<dbReference type="PROSITE" id="PS50994">
    <property type="entry name" value="INTEGRASE"/>
    <property type="match status" value="1"/>
</dbReference>
<dbReference type="SUPFAM" id="SSF53098">
    <property type="entry name" value="Ribonuclease H-like"/>
    <property type="match status" value="1"/>
</dbReference>
<dbReference type="PANTHER" id="PTHR37984:SF5">
    <property type="entry name" value="PROTEIN NYNRIN-LIKE"/>
    <property type="match status" value="1"/>
</dbReference>
<evidence type="ECO:0000313" key="9">
    <source>
        <dbReference type="Proteomes" id="UP000288805"/>
    </source>
</evidence>
<dbReference type="Pfam" id="PF24626">
    <property type="entry name" value="SH3_Tf2-1"/>
    <property type="match status" value="1"/>
</dbReference>
<dbReference type="InterPro" id="IPR043502">
    <property type="entry name" value="DNA/RNA_pol_sf"/>
</dbReference>
<evidence type="ECO:0000256" key="5">
    <source>
        <dbReference type="ARBA" id="ARBA00022801"/>
    </source>
</evidence>
<organism evidence="8 9">
    <name type="scientific">Vitis vinifera</name>
    <name type="common">Grape</name>
    <dbReference type="NCBI Taxonomy" id="29760"/>
    <lineage>
        <taxon>Eukaryota</taxon>
        <taxon>Viridiplantae</taxon>
        <taxon>Streptophyta</taxon>
        <taxon>Embryophyta</taxon>
        <taxon>Tracheophyta</taxon>
        <taxon>Spermatophyta</taxon>
        <taxon>Magnoliopsida</taxon>
        <taxon>eudicotyledons</taxon>
        <taxon>Gunneridae</taxon>
        <taxon>Pentapetalae</taxon>
        <taxon>rosids</taxon>
        <taxon>Vitales</taxon>
        <taxon>Vitaceae</taxon>
        <taxon>Viteae</taxon>
        <taxon>Vitis</taxon>
    </lineage>
</organism>
<evidence type="ECO:0000256" key="4">
    <source>
        <dbReference type="ARBA" id="ARBA00022759"/>
    </source>
</evidence>
<dbReference type="Gene3D" id="3.30.70.270">
    <property type="match status" value="1"/>
</dbReference>
<comment type="caution">
    <text evidence="8">The sequence shown here is derived from an EMBL/GenBank/DDBJ whole genome shotgun (WGS) entry which is preliminary data.</text>
</comment>
<dbReference type="InterPro" id="IPR050951">
    <property type="entry name" value="Retrovirus_Pol_polyprotein"/>
</dbReference>
<dbReference type="Gene3D" id="3.10.20.370">
    <property type="match status" value="1"/>
</dbReference>
<evidence type="ECO:0000256" key="2">
    <source>
        <dbReference type="ARBA" id="ARBA00022695"/>
    </source>
</evidence>
<keyword evidence="6" id="KW-0695">RNA-directed DNA polymerase</keyword>
<dbReference type="PANTHER" id="PTHR37984">
    <property type="entry name" value="PROTEIN CBG26694"/>
    <property type="match status" value="1"/>
</dbReference>
<dbReference type="GO" id="GO:0003964">
    <property type="term" value="F:RNA-directed DNA polymerase activity"/>
    <property type="evidence" value="ECO:0007669"/>
    <property type="project" value="UniProtKB-KW"/>
</dbReference>
<proteinExistence type="predicted"/>
<dbReference type="GO" id="GO:0003676">
    <property type="term" value="F:nucleic acid binding"/>
    <property type="evidence" value="ECO:0007669"/>
    <property type="project" value="InterPro"/>
</dbReference>
<keyword evidence="3" id="KW-0540">Nuclease</keyword>
<keyword evidence="1" id="KW-0808">Transferase</keyword>
<dbReference type="GO" id="GO:0015074">
    <property type="term" value="P:DNA integration"/>
    <property type="evidence" value="ECO:0007669"/>
    <property type="project" value="InterPro"/>
</dbReference>
<evidence type="ECO:0000259" key="7">
    <source>
        <dbReference type="PROSITE" id="PS50994"/>
    </source>
</evidence>
<keyword evidence="5" id="KW-0378">Hydrolase</keyword>
<keyword evidence="4" id="KW-0255">Endonuclease</keyword>
<accession>A0A438JRI5</accession>
<dbReference type="GO" id="GO:0016787">
    <property type="term" value="F:hydrolase activity"/>
    <property type="evidence" value="ECO:0007669"/>
    <property type="project" value="UniProtKB-KW"/>
</dbReference>
<reference evidence="8 9" key="1">
    <citation type="journal article" date="2018" name="PLoS Genet.">
        <title>Population sequencing reveals clonal diversity and ancestral inbreeding in the grapevine cultivar Chardonnay.</title>
        <authorList>
            <person name="Roach M.J."/>
            <person name="Johnson D.L."/>
            <person name="Bohlmann J."/>
            <person name="van Vuuren H.J."/>
            <person name="Jones S.J."/>
            <person name="Pretorius I.S."/>
            <person name="Schmidt S.A."/>
            <person name="Borneman A.R."/>
        </authorList>
    </citation>
    <scope>NUCLEOTIDE SEQUENCE [LARGE SCALE GENOMIC DNA]</scope>
    <source>
        <strain evidence="9">cv. Chardonnay</strain>
        <tissue evidence="8">Leaf</tissue>
    </source>
</reference>
<keyword evidence="2" id="KW-0548">Nucleotidyltransferase</keyword>
<dbReference type="GO" id="GO:0004519">
    <property type="term" value="F:endonuclease activity"/>
    <property type="evidence" value="ECO:0007669"/>
    <property type="project" value="UniProtKB-KW"/>
</dbReference>
<dbReference type="SUPFAM" id="SSF56672">
    <property type="entry name" value="DNA/RNA polymerases"/>
    <property type="match status" value="1"/>
</dbReference>
<dbReference type="InterPro" id="IPR036397">
    <property type="entry name" value="RNaseH_sf"/>
</dbReference>
<gene>
    <name evidence="8" type="primary">TY3B-G_164</name>
    <name evidence="8" type="ORF">CK203_016027</name>
</gene>
<dbReference type="CDD" id="cd09274">
    <property type="entry name" value="RNase_HI_RT_Ty3"/>
    <property type="match status" value="1"/>
</dbReference>
<sequence length="564" mass="65918">MNKIFHPYLDKFVVVYLDDIVIYNNTLKEHVEHLRKDGKLMMDDSKVKAIQEWDLPTKVPQLRCQQAFEDLNKVVTEESVLALPDHTKGFEVHTDASDFAIRGVLIQDRHPIAFESCKLNDTERRYTVQENEMTAIVHCLRTWRHYLLGSHFLVKTDNVAISYFQTQKKLSPKQAKWQDFLAEFNYTLEYKPESANHVADALSRKAELASMTSQPQGDIMDLLREGLQHDPVAKSSSPWLMKGKLSGFGWRTTYSTLRGNDSTCLSGEHKAEFDKGIRDEVEAYVRTCLVCQQDKVEQRQPRGLLEPLPIAERPWDNFTMDFIIRLPKSENNDSIIVVVDRFSKYATFIAAPTDCTTEEMTRLFLKHIVKYWGLPKFIISDRYLRFTRKFWTELFKLMGSELHFSTSFHPQMDGQTERVNALLELYLRHFAAKKMKKWADKKRRHMEYKVGDMVLVKLLPRQFKSLRPVHEGLVRRYEGPFLILGKVGKVSYRVKLPPRLKIHPVFHVSYLKTYHEDKDYPNRGLSNRALTTVVTFYDKEVEHVLADRVIRRRGVPPATEYLVK</sequence>
<feature type="domain" description="Integrase catalytic" evidence="7">
    <location>
        <begin position="310"/>
        <end position="476"/>
    </location>
</feature>
<protein>
    <submittedName>
        <fullName evidence="8">Transposon Ty3-G Gag-Pol polyprotein</fullName>
    </submittedName>
</protein>
<dbReference type="InterPro" id="IPR001584">
    <property type="entry name" value="Integrase_cat-core"/>
</dbReference>
<name>A0A438JRI5_VITVI</name>
<dbReference type="InterPro" id="IPR041373">
    <property type="entry name" value="RT_RNaseH"/>
</dbReference>
<dbReference type="InterPro" id="IPR012337">
    <property type="entry name" value="RNaseH-like_sf"/>
</dbReference>
<dbReference type="Proteomes" id="UP000288805">
    <property type="component" value="Unassembled WGS sequence"/>
</dbReference>
<dbReference type="InterPro" id="IPR056924">
    <property type="entry name" value="SH3_Tf2-1"/>
</dbReference>
<dbReference type="InterPro" id="IPR043128">
    <property type="entry name" value="Rev_trsase/Diguanyl_cyclase"/>
</dbReference>
<evidence type="ECO:0000256" key="3">
    <source>
        <dbReference type="ARBA" id="ARBA00022722"/>
    </source>
</evidence>
<evidence type="ECO:0000256" key="6">
    <source>
        <dbReference type="ARBA" id="ARBA00022918"/>
    </source>
</evidence>
<dbReference type="AlphaFoldDB" id="A0A438JRI5"/>
<dbReference type="Gene3D" id="3.30.420.10">
    <property type="entry name" value="Ribonuclease H-like superfamily/Ribonuclease H"/>
    <property type="match status" value="1"/>
</dbReference>
<evidence type="ECO:0000256" key="1">
    <source>
        <dbReference type="ARBA" id="ARBA00022679"/>
    </source>
</evidence>
<evidence type="ECO:0000313" key="8">
    <source>
        <dbReference type="EMBL" id="RVX11570.1"/>
    </source>
</evidence>
<dbReference type="EMBL" id="QGNW01000030">
    <property type="protein sequence ID" value="RVX11570.1"/>
    <property type="molecule type" value="Genomic_DNA"/>
</dbReference>